<sequence>MKKSDLLIKALEMLGKVLSDKIEKDRIEIEGNIRQKYNLVIEDNLSNLTKETSANLIKKDEEVYYIALGDSITAGFDGFIDKDYPGQFQDGKVVNGSSLGSYFAEILNKTNKLSYFANYAVSGTSITDWINYLEEDVTKVDPHNIVADALSKEGYTRDEVMQNIAKANLITITIGAMDFFYLVFWYIFNNHTQELLDAIETNTGYEIFYDYVKTGYDEIMSIATSNLQKFVDRIKQFASPNANINIISYPVPFLMLQQALDKHIFKVQQTVLKTNTLENIIGLLNNNLKEISSKSGLNFVSLYNNQYWHQHASELSAIYYDIHPNYRAYKKMAMDLYIKLSTKEVNISNLDIYDFNKIFWTKDYKFYKYQLEPVDNLADIFSETTEGFLDNLNDFDKAMLPKRNYKNYPKRLTQFTGWITASAKNISYNIFETDLYKILDKDKLLLNYINKHTELEKLVNEIMQTGIKSELLSDVLNKLQESLDGLIKSNHTELNDIFKAITHILKNKTLIFKSLYAVLNSSLINYDKAELIKILNIISFNLASYLAPKLISIICNLTIGVAKHLNYDYEQDIIEFKQILTQKPLINFFTDDIPMIVNSIIEEIILNNKDIKSYQGLLNALTSSGSRQQYAKFYTDSSMYALKWIRLWFAQDICYKTSMKLIQYFISKATDKKFSESQIQNLMQDVLAIVLSDDYLLKTLDVINVIIRLVVKNIIKNNNLADFSANLKISLFKNRKVRNYVFFVFRKLKFKNKSTLIKLIFKLM</sequence>
<proteinExistence type="predicted"/>
<keyword evidence="1" id="KW-1133">Transmembrane helix</keyword>
<dbReference type="InterPro" id="IPR001087">
    <property type="entry name" value="GDSL"/>
</dbReference>
<keyword evidence="3" id="KW-1185">Reference proteome</keyword>
<evidence type="ECO:0000313" key="2">
    <source>
        <dbReference type="EMBL" id="WLP85390.1"/>
    </source>
</evidence>
<protein>
    <submittedName>
        <fullName evidence="2">SGNH/GDSL hydrolase family protein</fullName>
    </submittedName>
</protein>
<name>A0ABY9H9X6_9MOLU</name>
<organism evidence="2 3">
    <name type="scientific">Mycoplasma seminis</name>
    <dbReference type="NCBI Taxonomy" id="512749"/>
    <lineage>
        <taxon>Bacteria</taxon>
        <taxon>Bacillati</taxon>
        <taxon>Mycoplasmatota</taxon>
        <taxon>Mollicutes</taxon>
        <taxon>Mycoplasmataceae</taxon>
        <taxon>Mycoplasma</taxon>
    </lineage>
</organism>
<keyword evidence="1" id="KW-0472">Membrane</keyword>
<dbReference type="CDD" id="cd00229">
    <property type="entry name" value="SGNH_hydrolase"/>
    <property type="match status" value="1"/>
</dbReference>
<accession>A0ABY9H9X6</accession>
<feature type="transmembrane region" description="Helical" evidence="1">
    <location>
        <begin position="167"/>
        <end position="188"/>
    </location>
</feature>
<keyword evidence="1" id="KW-0812">Transmembrane</keyword>
<dbReference type="Proteomes" id="UP001237011">
    <property type="component" value="Chromosome"/>
</dbReference>
<dbReference type="Gene3D" id="3.40.50.1110">
    <property type="entry name" value="SGNH hydrolase"/>
    <property type="match status" value="1"/>
</dbReference>
<gene>
    <name evidence="2" type="ORF">Q8852_03655</name>
</gene>
<dbReference type="EMBL" id="CP132191">
    <property type="protein sequence ID" value="WLP85390.1"/>
    <property type="molecule type" value="Genomic_DNA"/>
</dbReference>
<dbReference type="InterPro" id="IPR036514">
    <property type="entry name" value="SGNH_hydro_sf"/>
</dbReference>
<dbReference type="SUPFAM" id="SSF52266">
    <property type="entry name" value="SGNH hydrolase"/>
    <property type="match status" value="1"/>
</dbReference>
<evidence type="ECO:0000313" key="3">
    <source>
        <dbReference type="Proteomes" id="UP001237011"/>
    </source>
</evidence>
<dbReference type="Pfam" id="PF00657">
    <property type="entry name" value="Lipase_GDSL"/>
    <property type="match status" value="1"/>
</dbReference>
<reference evidence="2" key="1">
    <citation type="submission" date="2023-08" db="EMBL/GenBank/DDBJ databases">
        <title>Complete genome sequence of Mycoplasma seminis 2200.</title>
        <authorList>
            <person name="Spergser J."/>
        </authorList>
    </citation>
    <scope>NUCLEOTIDE SEQUENCE [LARGE SCALE GENOMIC DNA]</scope>
    <source>
        <strain evidence="2">2200</strain>
    </source>
</reference>
<keyword evidence="2" id="KW-0378">Hydrolase</keyword>
<dbReference type="RefSeq" id="WP_305937826.1">
    <property type="nucleotide sequence ID" value="NZ_CP132191.1"/>
</dbReference>
<dbReference type="GO" id="GO:0016787">
    <property type="term" value="F:hydrolase activity"/>
    <property type="evidence" value="ECO:0007669"/>
    <property type="project" value="UniProtKB-KW"/>
</dbReference>
<evidence type="ECO:0000256" key="1">
    <source>
        <dbReference type="SAM" id="Phobius"/>
    </source>
</evidence>